<comment type="similarity">
    <text evidence="2">Belongs to the Mg-chelatase subunits D/I family.</text>
</comment>
<evidence type="ECO:0000256" key="3">
    <source>
        <dbReference type="ARBA" id="ARBA00012825"/>
    </source>
</evidence>
<organism evidence="10 11">
    <name type="scientific">Fragilariopsis cylindrus CCMP1102</name>
    <dbReference type="NCBI Taxonomy" id="635003"/>
    <lineage>
        <taxon>Eukaryota</taxon>
        <taxon>Sar</taxon>
        <taxon>Stramenopiles</taxon>
        <taxon>Ochrophyta</taxon>
        <taxon>Bacillariophyta</taxon>
        <taxon>Bacillariophyceae</taxon>
        <taxon>Bacillariophycidae</taxon>
        <taxon>Bacillariales</taxon>
        <taxon>Bacillariaceae</taxon>
        <taxon>Fragilariopsis</taxon>
    </lineage>
</organism>
<dbReference type="SUPFAM" id="SSF52540">
    <property type="entry name" value="P-loop containing nucleoside triphosphate hydrolases"/>
    <property type="match status" value="1"/>
</dbReference>
<dbReference type="UniPathway" id="UPA00668"/>
<dbReference type="GO" id="GO:0005524">
    <property type="term" value="F:ATP binding"/>
    <property type="evidence" value="ECO:0007669"/>
    <property type="project" value="UniProtKB-KW"/>
</dbReference>
<dbReference type="InParanoid" id="A0A1E7EWL5"/>
<dbReference type="InterPro" id="IPR002035">
    <property type="entry name" value="VWF_A"/>
</dbReference>
<evidence type="ECO:0000313" key="10">
    <source>
        <dbReference type="EMBL" id="OEU10229.1"/>
    </source>
</evidence>
<dbReference type="PANTHER" id="PTHR35023:SF1">
    <property type="entry name" value="MG-PROTOPORPHYRIN IX CHELATASE"/>
    <property type="match status" value="1"/>
</dbReference>
<comment type="pathway">
    <text evidence="1">Porphyrin-containing compound metabolism; chlorophyll biosynthesis.</text>
</comment>
<feature type="domain" description="VWFA" evidence="9">
    <location>
        <begin position="468"/>
        <end position="643"/>
    </location>
</feature>
<proteinExistence type="inferred from homology"/>
<evidence type="ECO:0000256" key="7">
    <source>
        <dbReference type="ARBA" id="ARBA00030779"/>
    </source>
</evidence>
<dbReference type="GO" id="GO:0016851">
    <property type="term" value="F:magnesium chelatase activity"/>
    <property type="evidence" value="ECO:0007669"/>
    <property type="project" value="UniProtKB-EC"/>
</dbReference>
<dbReference type="SUPFAM" id="SSF53300">
    <property type="entry name" value="vWA-like"/>
    <property type="match status" value="1"/>
</dbReference>
<dbReference type="EMBL" id="KV784373">
    <property type="protein sequence ID" value="OEU10229.1"/>
    <property type="molecule type" value="Genomic_DNA"/>
</dbReference>
<dbReference type="PANTHER" id="PTHR35023">
    <property type="entry name" value="CHELATASE-RELATED"/>
    <property type="match status" value="1"/>
</dbReference>
<evidence type="ECO:0000256" key="4">
    <source>
        <dbReference type="ARBA" id="ARBA00016746"/>
    </source>
</evidence>
<dbReference type="Pfam" id="PF13519">
    <property type="entry name" value="VWA_2"/>
    <property type="match status" value="1"/>
</dbReference>
<dbReference type="InterPro" id="IPR003593">
    <property type="entry name" value="AAA+_ATPase"/>
</dbReference>
<evidence type="ECO:0000256" key="8">
    <source>
        <dbReference type="SAM" id="MobiDB-lite"/>
    </source>
</evidence>
<keyword evidence="5" id="KW-0547">Nucleotide-binding</keyword>
<dbReference type="GO" id="GO:0015995">
    <property type="term" value="P:chlorophyll biosynthetic process"/>
    <property type="evidence" value="ECO:0007669"/>
    <property type="project" value="UniProtKB-UniPathway"/>
</dbReference>
<dbReference type="PROSITE" id="PS50234">
    <property type="entry name" value="VWFA"/>
    <property type="match status" value="1"/>
</dbReference>
<sequence length="654" mass="72140">MTDLCYPFAAIVGQEDLKRCLILCAIDPTIGGVLIRGDKGTAKSTSARGLARLLPPIEVGYNPKSDAYDPYNQAACDNGGDYDEIREMSTPFINLPIGATEDRVLGSLDFSKTIQNGGKRVFSPGLLASANRGILYIDEVNLLPAHLVDIMLDAAAMGVNTIQRDGMSISHPSKFVLVGTMNPEEGDLRPQLLDRFGLMVDVLAPRDAVVRSDVVRQRISFERDPDSFRGKWETTETEMKEKIQAAKDRLKHVTLSDDLILLISVVCTELKVDSLRADITLYKTATALAAWEERTIVNAQDIKQAAEWVLAHRRRQRPFESQQDRQDTNELLDELINNPPPPPPDTNQQDHDGNNSNNNHEPSSLTGNNDEDKNMQTFKASKPNQIKKLELGKQQKGVAGTGRRNKITNTPQRGHYVRSVQTDKPVDLSLDATLKAAVVNGLHPESGQPIIYPENWRRKVRNSTTDTIIMFVVDASGSMSARQRMEAVKGAVIALLTDAYQQRDRVGVIAFRGIKAEVLLEPTRSVELAEKQLQRLPTGGRTPLAHALLLTSETIQRLRRHEPEQAMLVIALSDGKANVPLPDSPQGVDAWAQTEQVATQLSALKIPTLFLDTEASLIRVGRGQDLAECLKASYLRLDDMSADGLVHTIRQAVG</sequence>
<feature type="region of interest" description="Disordered" evidence="8">
    <location>
        <begin position="333"/>
        <end position="413"/>
    </location>
</feature>
<evidence type="ECO:0000259" key="9">
    <source>
        <dbReference type="PROSITE" id="PS50234"/>
    </source>
</evidence>
<dbReference type="SMART" id="SM00382">
    <property type="entry name" value="AAA"/>
    <property type="match status" value="1"/>
</dbReference>
<dbReference type="Gene3D" id="3.40.50.300">
    <property type="entry name" value="P-loop containing nucleotide triphosphate hydrolases"/>
    <property type="match status" value="1"/>
</dbReference>
<dbReference type="InterPro" id="IPR036465">
    <property type="entry name" value="vWFA_dom_sf"/>
</dbReference>
<dbReference type="InterPro" id="IPR000523">
    <property type="entry name" value="Mg_chelatse_chII-like_cat_dom"/>
</dbReference>
<dbReference type="CDD" id="cd00009">
    <property type="entry name" value="AAA"/>
    <property type="match status" value="1"/>
</dbReference>
<dbReference type="SMART" id="SM00327">
    <property type="entry name" value="VWA"/>
    <property type="match status" value="1"/>
</dbReference>
<evidence type="ECO:0000256" key="5">
    <source>
        <dbReference type="ARBA" id="ARBA00022741"/>
    </source>
</evidence>
<name>A0A1E7EWL5_9STRA</name>
<dbReference type="CDD" id="cd01451">
    <property type="entry name" value="vWA_Magnesium_chelatase"/>
    <property type="match status" value="1"/>
</dbReference>
<keyword evidence="11" id="KW-1185">Reference proteome</keyword>
<keyword evidence="6" id="KW-0067">ATP-binding</keyword>
<feature type="compositionally biased region" description="Polar residues" evidence="8">
    <location>
        <begin position="354"/>
        <end position="368"/>
    </location>
</feature>
<evidence type="ECO:0000256" key="2">
    <source>
        <dbReference type="ARBA" id="ARBA00005799"/>
    </source>
</evidence>
<gene>
    <name evidence="10" type="primary">ChlD2</name>
    <name evidence="10" type="ORF">FRACYDRAFT_247844</name>
</gene>
<dbReference type="Proteomes" id="UP000095751">
    <property type="component" value="Unassembled WGS sequence"/>
</dbReference>
<evidence type="ECO:0000313" key="11">
    <source>
        <dbReference type="Proteomes" id="UP000095751"/>
    </source>
</evidence>
<dbReference type="Pfam" id="PF17863">
    <property type="entry name" value="AAA_lid_2"/>
    <property type="match status" value="1"/>
</dbReference>
<dbReference type="AlphaFoldDB" id="A0A1E7EWL5"/>
<dbReference type="OrthoDB" id="34999at2759"/>
<dbReference type="Pfam" id="PF01078">
    <property type="entry name" value="Mg_chelatase"/>
    <property type="match status" value="1"/>
</dbReference>
<dbReference type="InterPro" id="IPR041702">
    <property type="entry name" value="BchD/ChlD_VWA"/>
</dbReference>
<dbReference type="Gene3D" id="1.10.8.80">
    <property type="entry name" value="Magnesium chelatase subunit I, C-Terminal domain"/>
    <property type="match status" value="1"/>
</dbReference>
<dbReference type="Gene3D" id="3.40.50.410">
    <property type="entry name" value="von Willebrand factor, type A domain"/>
    <property type="match status" value="1"/>
</dbReference>
<reference evidence="10 11" key="1">
    <citation type="submission" date="2016-09" db="EMBL/GenBank/DDBJ databases">
        <title>Extensive genetic diversity and differential bi-allelic expression allows diatom success in the polar Southern Ocean.</title>
        <authorList>
            <consortium name="DOE Joint Genome Institute"/>
            <person name="Mock T."/>
            <person name="Otillar R.P."/>
            <person name="Strauss J."/>
            <person name="Dupont C."/>
            <person name="Frickenhaus S."/>
            <person name="Maumus F."/>
            <person name="Mcmullan M."/>
            <person name="Sanges R."/>
            <person name="Schmutz J."/>
            <person name="Toseland A."/>
            <person name="Valas R."/>
            <person name="Veluchamy A."/>
            <person name="Ward B.J."/>
            <person name="Allen A."/>
            <person name="Barry K."/>
            <person name="Falciatore A."/>
            <person name="Ferrante M."/>
            <person name="Fortunato A.E."/>
            <person name="Gloeckner G."/>
            <person name="Gruber A."/>
            <person name="Hipkin R."/>
            <person name="Janech M."/>
            <person name="Kroth P."/>
            <person name="Leese F."/>
            <person name="Lindquist E."/>
            <person name="Lyon B.R."/>
            <person name="Martin J."/>
            <person name="Mayer C."/>
            <person name="Parker M."/>
            <person name="Quesneville H."/>
            <person name="Raymond J."/>
            <person name="Uhlig C."/>
            <person name="Valentin K.U."/>
            <person name="Worden A.Z."/>
            <person name="Armbrust E.V."/>
            <person name="Bowler C."/>
            <person name="Green B."/>
            <person name="Moulton V."/>
            <person name="Van Oosterhout C."/>
            <person name="Grigoriev I."/>
        </authorList>
    </citation>
    <scope>NUCLEOTIDE SEQUENCE [LARGE SCALE GENOMIC DNA]</scope>
    <source>
        <strain evidence="10 11">CCMP1102</strain>
    </source>
</reference>
<dbReference type="KEGG" id="fcy:FRACYDRAFT_247844"/>
<evidence type="ECO:0000256" key="6">
    <source>
        <dbReference type="ARBA" id="ARBA00022840"/>
    </source>
</evidence>
<dbReference type="EC" id="6.6.1.1" evidence="3"/>
<dbReference type="InterPro" id="IPR041628">
    <property type="entry name" value="ChlI/MoxR_AAA_lid"/>
</dbReference>
<feature type="compositionally biased region" description="Polar residues" evidence="8">
    <location>
        <begin position="375"/>
        <end position="384"/>
    </location>
</feature>
<evidence type="ECO:0000256" key="1">
    <source>
        <dbReference type="ARBA" id="ARBA00005173"/>
    </source>
</evidence>
<dbReference type="InterPro" id="IPR027417">
    <property type="entry name" value="P-loop_NTPase"/>
</dbReference>
<dbReference type="InterPro" id="IPR052989">
    <property type="entry name" value="Mg-chelatase_DI-like"/>
</dbReference>
<protein>
    <recommendedName>
        <fullName evidence="4">Magnesium-chelatase subunit ChlD, chloroplastic</fullName>
        <ecNumber evidence="3">6.6.1.1</ecNumber>
    </recommendedName>
    <alternativeName>
        <fullName evidence="7">Mg-protoporphyrin IX chelatase subunit ChlD</fullName>
    </alternativeName>
</protein>
<accession>A0A1E7EWL5</accession>